<accession>A0A6G6WBN6</accession>
<dbReference type="AlphaFoldDB" id="A0A6G6WBN6"/>
<dbReference type="InterPro" id="IPR011009">
    <property type="entry name" value="Kinase-like_dom_sf"/>
</dbReference>
<protein>
    <submittedName>
        <fullName evidence="2">Phosphotransferase</fullName>
    </submittedName>
</protein>
<dbReference type="GO" id="GO:0004672">
    <property type="term" value="F:protein kinase activity"/>
    <property type="evidence" value="ECO:0007669"/>
    <property type="project" value="InterPro"/>
</dbReference>
<dbReference type="KEGG" id="nano:G5V58_07555"/>
<dbReference type="InterPro" id="IPR000719">
    <property type="entry name" value="Prot_kinase_dom"/>
</dbReference>
<dbReference type="PROSITE" id="PS50011">
    <property type="entry name" value="PROTEIN_KINASE_DOM"/>
    <property type="match status" value="1"/>
</dbReference>
<keyword evidence="3" id="KW-1185">Reference proteome</keyword>
<dbReference type="Pfam" id="PF01636">
    <property type="entry name" value="APH"/>
    <property type="match status" value="1"/>
</dbReference>
<dbReference type="InterPro" id="IPR002575">
    <property type="entry name" value="Aminoglycoside_PTrfase"/>
</dbReference>
<dbReference type="PANTHER" id="PTHR21310:SF15">
    <property type="entry name" value="AMINOGLYCOSIDE PHOSPHOTRANSFERASE DOMAIN-CONTAINING PROTEIN"/>
    <property type="match status" value="1"/>
</dbReference>
<gene>
    <name evidence="2" type="ORF">G5V58_07555</name>
</gene>
<organism evidence="2 3">
    <name type="scientific">Nocardioides anomalus</name>
    <dbReference type="NCBI Taxonomy" id="2712223"/>
    <lineage>
        <taxon>Bacteria</taxon>
        <taxon>Bacillati</taxon>
        <taxon>Actinomycetota</taxon>
        <taxon>Actinomycetes</taxon>
        <taxon>Propionibacteriales</taxon>
        <taxon>Nocardioidaceae</taxon>
        <taxon>Nocardioides</taxon>
    </lineage>
</organism>
<dbReference type="Proteomes" id="UP000502996">
    <property type="component" value="Chromosome"/>
</dbReference>
<dbReference type="PANTHER" id="PTHR21310">
    <property type="entry name" value="AMINOGLYCOSIDE PHOSPHOTRANSFERASE-RELATED-RELATED"/>
    <property type="match status" value="1"/>
</dbReference>
<dbReference type="SUPFAM" id="SSF56112">
    <property type="entry name" value="Protein kinase-like (PK-like)"/>
    <property type="match status" value="1"/>
</dbReference>
<reference evidence="2 3" key="1">
    <citation type="submission" date="2020-02" db="EMBL/GenBank/DDBJ databases">
        <title>Full genome sequence of Nocardioides sp. R-3366.</title>
        <authorList>
            <person name="Im W.-T."/>
        </authorList>
    </citation>
    <scope>NUCLEOTIDE SEQUENCE [LARGE SCALE GENOMIC DNA]</scope>
    <source>
        <strain evidence="2 3">R-3366</strain>
    </source>
</reference>
<dbReference type="InterPro" id="IPR051678">
    <property type="entry name" value="AGP_Transferase"/>
</dbReference>
<evidence type="ECO:0000259" key="1">
    <source>
        <dbReference type="PROSITE" id="PS50011"/>
    </source>
</evidence>
<evidence type="ECO:0000313" key="3">
    <source>
        <dbReference type="Proteomes" id="UP000502996"/>
    </source>
</evidence>
<keyword evidence="2" id="KW-0808">Transferase</keyword>
<feature type="domain" description="Protein kinase" evidence="1">
    <location>
        <begin position="20"/>
        <end position="311"/>
    </location>
</feature>
<sequence>MPRPHRHAVNGGGRLEGVDLSALEPLDGGWSGQTFLAEVAGERSVVRVYPPGTREDRGAEIDAAVLRLVRGLVPVPEVLEVRPARPELDQPGLLVTAYVEGVRGDLLSPGRLAQVAPALGALAADLGAMPMPRPGPFVDAELRLGRFGVDGLPAYVEQRLPELGHLSPDEVDGLREVALEAQTLLDTVTRTCLVHSDLNPKNLLVDPDTLRLVAVLDWEFAHAGHPFTDLGNMLRFERDEAYTQAVLAAYAERRGTPPEEALALARAADLWALVDLATRRAASPVAARADRLLRGVARARDAAAPELAAPR</sequence>
<dbReference type="GO" id="GO:0005524">
    <property type="term" value="F:ATP binding"/>
    <property type="evidence" value="ECO:0007669"/>
    <property type="project" value="InterPro"/>
</dbReference>
<dbReference type="EMBL" id="CP049257">
    <property type="protein sequence ID" value="QIG42652.1"/>
    <property type="molecule type" value="Genomic_DNA"/>
</dbReference>
<proteinExistence type="predicted"/>
<dbReference type="Gene3D" id="3.90.1200.10">
    <property type="match status" value="1"/>
</dbReference>
<name>A0A6G6WBN6_9ACTN</name>
<evidence type="ECO:0000313" key="2">
    <source>
        <dbReference type="EMBL" id="QIG42652.1"/>
    </source>
</evidence>